<dbReference type="STRING" id="1246637.MTBBW1_1790007"/>
<keyword evidence="2" id="KW-0732">Signal</keyword>
<gene>
    <name evidence="3" type="ORF">MTBBW1_1790007</name>
</gene>
<keyword evidence="4" id="KW-1185">Reference proteome</keyword>
<dbReference type="AlphaFoldDB" id="A0A1W1HAD7"/>
<dbReference type="OrthoDB" id="9836063at2"/>
<name>A0A1W1HAD7_9BACT</name>
<dbReference type="Proteomes" id="UP000191931">
    <property type="component" value="Unassembled WGS sequence"/>
</dbReference>
<feature type="coiled-coil region" evidence="1">
    <location>
        <begin position="160"/>
        <end position="194"/>
    </location>
</feature>
<keyword evidence="1" id="KW-0175">Coiled coil</keyword>
<sequence>MKNNINKRKKKLLIIGAILLVAAIAWAASELSGQSNAMAQDAGSNSAELEMITLDTLKKPSKQPPPCDWQKEKSLRHEIEENDKQYKPLVEKAKSEMNSSGKVSDATQKKVMGQANAYKELQDQYAAMWSECNCKTRANLATNLGNTRIKSADVVVSEIDQDKLNEMSAAQEELRLARREYVNEAAEKDELSKEDKRDIQANVIPQTNKLLGTMQAFVQQVFGLMNEVQEAASQVNSAKSGGITSIFGSAKSLLSTGPALFKKVQTLSTVSKSMLTNTQDLMSDAQTLSNTN</sequence>
<dbReference type="EMBL" id="FWEV01000089">
    <property type="protein sequence ID" value="SLM29382.1"/>
    <property type="molecule type" value="Genomic_DNA"/>
</dbReference>
<evidence type="ECO:0000313" key="4">
    <source>
        <dbReference type="Proteomes" id="UP000191931"/>
    </source>
</evidence>
<organism evidence="3 4">
    <name type="scientific">Desulfamplus magnetovallimortis</name>
    <dbReference type="NCBI Taxonomy" id="1246637"/>
    <lineage>
        <taxon>Bacteria</taxon>
        <taxon>Pseudomonadati</taxon>
        <taxon>Thermodesulfobacteriota</taxon>
        <taxon>Desulfobacteria</taxon>
        <taxon>Desulfobacterales</taxon>
        <taxon>Desulfobacteraceae</taxon>
        <taxon>Desulfamplus</taxon>
    </lineage>
</organism>
<evidence type="ECO:0000313" key="3">
    <source>
        <dbReference type="EMBL" id="SLM29382.1"/>
    </source>
</evidence>
<protein>
    <submittedName>
        <fullName evidence="3">Uncharacterized protein</fullName>
    </submittedName>
</protein>
<reference evidence="3 4" key="1">
    <citation type="submission" date="2017-03" db="EMBL/GenBank/DDBJ databases">
        <authorList>
            <person name="Afonso C.L."/>
            <person name="Miller P.J."/>
            <person name="Scott M.A."/>
            <person name="Spackman E."/>
            <person name="Goraichik I."/>
            <person name="Dimitrov K.M."/>
            <person name="Suarez D.L."/>
            <person name="Swayne D.E."/>
        </authorList>
    </citation>
    <scope>NUCLEOTIDE SEQUENCE [LARGE SCALE GENOMIC DNA]</scope>
    <source>
        <strain evidence="3">PRJEB14757</strain>
    </source>
</reference>
<evidence type="ECO:0000256" key="2">
    <source>
        <dbReference type="SAM" id="SignalP"/>
    </source>
</evidence>
<feature type="signal peptide" evidence="2">
    <location>
        <begin position="1"/>
        <end position="27"/>
    </location>
</feature>
<evidence type="ECO:0000256" key="1">
    <source>
        <dbReference type="SAM" id="Coils"/>
    </source>
</evidence>
<dbReference type="RefSeq" id="WP_080806327.1">
    <property type="nucleotide sequence ID" value="NZ_LT828553.1"/>
</dbReference>
<feature type="chain" id="PRO_5010748160" evidence="2">
    <location>
        <begin position="28"/>
        <end position="292"/>
    </location>
</feature>
<proteinExistence type="predicted"/>
<accession>A0A1W1HAD7</accession>